<keyword evidence="2" id="KW-1185">Reference proteome</keyword>
<name>W0I6F7_9EURY</name>
<dbReference type="EMBL" id="CP006965">
    <property type="protein sequence ID" value="AHF80327.1"/>
    <property type="molecule type" value="Genomic_DNA"/>
</dbReference>
<dbReference type="KEGG" id="ths:TES1_0943"/>
<sequence length="351" mass="41729">MKYEDFHDKYGDPLEISSDDTVEYLEDIFHFHFNNSPYWIKLRKKHNIDVKLIFNGSFEDTIERIFNSNIPIGDNELRINWLEFLPRGYKGRIRFYQSSGTTGPRSFCHWDYEYVKALTKYLRDSLDRIYRLNDVYNESHQMRALLHGPYGWYQEEMSELVWSYGGVLYFIATETESLKRVLEKEGIQGAMKFLEPLVKYSQRVLEKDKINLTRTAVQLLDIFVPYRENLEIIMLSGTRTTLDVLKRYQKEFEDSTFIPLYGHFAFGDAIGIYTEKEIRYYPNYPFTVILPLVLEDGRYRIAKYGERGYTGIIIARPEILVVKIENELITRSPPKKPFRWDGFANPRREII</sequence>
<dbReference type="RefSeq" id="WP_042680763.1">
    <property type="nucleotide sequence ID" value="NZ_CP006965.1"/>
</dbReference>
<proteinExistence type="predicted"/>
<reference evidence="1 2" key="1">
    <citation type="journal article" date="2014" name="Int. J. Syst. Evol. Microbiol.">
        <title>Thermococcus paralvinellae sp. nov. and Thermococcus cleftensis sp. nov. of hyperthermophilic heterotrophs from deep-sea hydrothermal vents.</title>
        <authorList>
            <person name="Hensley S.A."/>
            <person name="Jung J.H."/>
            <person name="Park C.S."/>
            <person name="Holden J.F."/>
        </authorList>
    </citation>
    <scope>NUCLEOTIDE SEQUENCE [LARGE SCALE GENOMIC DNA]</scope>
    <source>
        <strain evidence="1 2">ES1</strain>
    </source>
</reference>
<dbReference type="HOGENOM" id="CLU_800819_0_0_2"/>
<dbReference type="STRING" id="582419.TES1_0943"/>
<evidence type="ECO:0000313" key="1">
    <source>
        <dbReference type="EMBL" id="AHF80327.1"/>
    </source>
</evidence>
<protein>
    <submittedName>
        <fullName evidence="1">Uncharacterized protein</fullName>
    </submittedName>
</protein>
<organism evidence="1 2">
    <name type="scientific">Thermococcus paralvinellae</name>
    <dbReference type="NCBI Taxonomy" id="582419"/>
    <lineage>
        <taxon>Archaea</taxon>
        <taxon>Methanobacteriati</taxon>
        <taxon>Methanobacteriota</taxon>
        <taxon>Thermococci</taxon>
        <taxon>Thermococcales</taxon>
        <taxon>Thermococcaceae</taxon>
        <taxon>Thermococcus</taxon>
    </lineage>
</organism>
<accession>W0I6F7</accession>
<dbReference type="OrthoDB" id="96262at2157"/>
<evidence type="ECO:0000313" key="2">
    <source>
        <dbReference type="Proteomes" id="UP000019027"/>
    </source>
</evidence>
<gene>
    <name evidence="1" type="ORF">TES1_0943</name>
</gene>
<dbReference type="GeneID" id="24906172"/>
<dbReference type="AlphaFoldDB" id="W0I6F7"/>
<dbReference type="Proteomes" id="UP000019027">
    <property type="component" value="Chromosome"/>
</dbReference>